<dbReference type="GO" id="GO:0005737">
    <property type="term" value="C:cytoplasm"/>
    <property type="evidence" value="ECO:0007669"/>
    <property type="project" value="UniProtKB-SubCell"/>
</dbReference>
<sequence>MTKVENAHQMKSLALAYMGDTIHDLYVREHLLVKGTIQPQKLHQSAVRFVSAEAQSFVAKEWAAQEILGERESSVFRRGKNAKSGSIPKNTDVLTYRYATAFEAVLGYLYLAGEEERLSELAHGAIRSIEEKEGEA</sequence>
<dbReference type="InterPro" id="IPR008226">
    <property type="entry name" value="Mini3_fam"/>
</dbReference>
<feature type="domain" description="RNase III" evidence="5">
    <location>
        <begin position="2"/>
        <end position="131"/>
    </location>
</feature>
<dbReference type="Gene3D" id="1.10.1520.10">
    <property type="entry name" value="Ribonuclease III domain"/>
    <property type="match status" value="1"/>
</dbReference>
<keyword evidence="4" id="KW-0690">Ribosome biogenesis</keyword>
<organism evidence="6 7">
    <name type="scientific">Salimicrobium halophilum</name>
    <dbReference type="NCBI Taxonomy" id="86666"/>
    <lineage>
        <taxon>Bacteria</taxon>
        <taxon>Bacillati</taxon>
        <taxon>Bacillota</taxon>
        <taxon>Bacilli</taxon>
        <taxon>Bacillales</taxon>
        <taxon>Bacillaceae</taxon>
        <taxon>Salimicrobium</taxon>
    </lineage>
</organism>
<keyword evidence="7" id="KW-1185">Reference proteome</keyword>
<dbReference type="Pfam" id="PF00636">
    <property type="entry name" value="Ribonuclease_3"/>
    <property type="match status" value="1"/>
</dbReference>
<keyword evidence="4" id="KW-0699">rRNA-binding</keyword>
<evidence type="ECO:0000256" key="4">
    <source>
        <dbReference type="HAMAP-Rule" id="MF_01468"/>
    </source>
</evidence>
<evidence type="ECO:0000256" key="2">
    <source>
        <dbReference type="ARBA" id="ARBA00022759"/>
    </source>
</evidence>
<evidence type="ECO:0000313" key="6">
    <source>
        <dbReference type="EMBL" id="SDJ71159.1"/>
    </source>
</evidence>
<keyword evidence="3 4" id="KW-0378">Hydrolase</keyword>
<evidence type="ECO:0000313" key="7">
    <source>
        <dbReference type="Proteomes" id="UP000199225"/>
    </source>
</evidence>
<evidence type="ECO:0000259" key="5">
    <source>
        <dbReference type="SMART" id="SM00535"/>
    </source>
</evidence>
<keyword evidence="4" id="KW-0963">Cytoplasm</keyword>
<keyword evidence="4" id="KW-0698">rRNA processing</keyword>
<dbReference type="EMBL" id="FNEV01000011">
    <property type="protein sequence ID" value="SDJ71159.1"/>
    <property type="molecule type" value="Genomic_DNA"/>
</dbReference>
<dbReference type="GO" id="GO:0004525">
    <property type="term" value="F:ribonuclease III activity"/>
    <property type="evidence" value="ECO:0007669"/>
    <property type="project" value="InterPro"/>
</dbReference>
<dbReference type="RefSeq" id="WP_093194621.1">
    <property type="nucleotide sequence ID" value="NZ_FNEV01000011.1"/>
</dbReference>
<dbReference type="InterPro" id="IPR036389">
    <property type="entry name" value="RNase_III_sf"/>
</dbReference>
<dbReference type="AlphaFoldDB" id="A0A1G8VYU5"/>
<dbReference type="HAMAP" id="MF_01468">
    <property type="entry name" value="RNase_Mini_III"/>
    <property type="match status" value="1"/>
</dbReference>
<evidence type="ECO:0000256" key="1">
    <source>
        <dbReference type="ARBA" id="ARBA00022722"/>
    </source>
</evidence>
<dbReference type="GO" id="GO:0006364">
    <property type="term" value="P:rRNA processing"/>
    <property type="evidence" value="ECO:0007669"/>
    <property type="project" value="UniProtKB-UniRule"/>
</dbReference>
<dbReference type="EC" id="3.1.26.-" evidence="4"/>
<keyword evidence="4" id="KW-0694">RNA-binding</keyword>
<keyword evidence="4" id="KW-0460">Magnesium</keyword>
<dbReference type="PIRSF" id="PIRSF005520">
    <property type="entry name" value="UCP005520"/>
    <property type="match status" value="1"/>
</dbReference>
<dbReference type="OrthoDB" id="46571at2"/>
<dbReference type="GO" id="GO:0019843">
    <property type="term" value="F:rRNA binding"/>
    <property type="evidence" value="ECO:0007669"/>
    <property type="project" value="UniProtKB-UniRule"/>
</dbReference>
<comment type="subcellular location">
    <subcellularLocation>
        <location evidence="4">Cytoplasm</location>
    </subcellularLocation>
</comment>
<comment type="function">
    <text evidence="4">Involved in correct processing of both the 5' and 3' ends of 23S rRNA precursor. Processes 30S rRNA precursor transcript even in absence of ribonuclease 3 (Rnc); Rnc processes 30S rRNA into smaller rRNA precursors.</text>
</comment>
<dbReference type="Proteomes" id="UP000199225">
    <property type="component" value="Unassembled WGS sequence"/>
</dbReference>
<comment type="cofactor">
    <cofactor evidence="4">
        <name>Mg(2+)</name>
        <dbReference type="ChEBI" id="CHEBI:18420"/>
    </cofactor>
</comment>
<feature type="active site" evidence="4">
    <location>
        <position position="20"/>
    </location>
</feature>
<evidence type="ECO:0000256" key="3">
    <source>
        <dbReference type="ARBA" id="ARBA00022801"/>
    </source>
</evidence>
<dbReference type="PANTHER" id="PTHR34276:SF1">
    <property type="entry name" value="MINI-RIBONUCLEASE 3"/>
    <property type="match status" value="1"/>
</dbReference>
<proteinExistence type="inferred from homology"/>
<gene>
    <name evidence="4" type="primary">mrnC</name>
    <name evidence="6" type="ORF">SAMN04490247_2956</name>
</gene>
<dbReference type="SUPFAM" id="SSF69065">
    <property type="entry name" value="RNase III domain-like"/>
    <property type="match status" value="1"/>
</dbReference>
<reference evidence="7" key="1">
    <citation type="submission" date="2016-10" db="EMBL/GenBank/DDBJ databases">
        <authorList>
            <person name="Varghese N."/>
            <person name="Submissions S."/>
        </authorList>
    </citation>
    <scope>NUCLEOTIDE SEQUENCE [LARGE SCALE GENOMIC DNA]</scope>
    <source>
        <strain evidence="7">DSM 4771</strain>
    </source>
</reference>
<name>A0A1G8VYU5_9BACI</name>
<comment type="subunit">
    <text evidence="4">Homodimer.</text>
</comment>
<protein>
    <recommendedName>
        <fullName evidence="4">Mini-ribonuclease 3</fullName>
        <shortName evidence="4">Mini-3</shortName>
        <shortName evidence="4">Mini-RNase 3</shortName>
        <ecNumber evidence="4">3.1.26.-</ecNumber>
    </recommendedName>
    <alternativeName>
        <fullName evidence="4">Mini-RNase III</fullName>
        <shortName evidence="4">Mini-III</shortName>
    </alternativeName>
</protein>
<dbReference type="STRING" id="86666.SAMN04490247_2956"/>
<dbReference type="SMART" id="SM00535">
    <property type="entry name" value="RIBOc"/>
    <property type="match status" value="1"/>
</dbReference>
<keyword evidence="2 4" id="KW-0255">Endonuclease</keyword>
<dbReference type="PANTHER" id="PTHR34276">
    <property type="entry name" value="MINI-RIBONUCLEASE 3"/>
    <property type="match status" value="1"/>
</dbReference>
<comment type="similarity">
    <text evidence="4">Belongs to the MrnC RNase family.</text>
</comment>
<accession>A0A1G8VYU5</accession>
<keyword evidence="1 4" id="KW-0540">Nuclease</keyword>
<dbReference type="InterPro" id="IPR000999">
    <property type="entry name" value="RNase_III_dom"/>
</dbReference>